<accession>A0AAU7D6P2</accession>
<dbReference type="KEGG" id="epl:P4G45_14370"/>
<gene>
    <name evidence="2" type="ORF">P4G45_14370</name>
    <name evidence="3" type="ORF">P8936_15325</name>
</gene>
<feature type="region of interest" description="Disordered" evidence="1">
    <location>
        <begin position="1"/>
        <end position="25"/>
    </location>
</feature>
<keyword evidence="2" id="KW-0560">Oxidoreductase</keyword>
<sequence>MNRRDLKQIAEEPDSALLPIDPNTGEALPPRLQPGYYAGFSTLSQQSFWDSATRKVVTERVDNPSTLRFFNADEAKFWGTVFDHLIPQTDRAPNRRIPILPALDDRLSHDRTAGYRFEDMPHDRDAYRLGLDAIQQEAQQRYGGDFLVLPHLQQDLVLKAIHDGKPEAAKEIWKRMSVHRFWQLIIGDAIEAYYAHPWAWDEIGFGGPAYPRAYMRLERGEAEPWEVEEHRYEWVAPLHSASDEIEATHEFLTEALQHRSHVKVRERQS</sequence>
<protein>
    <submittedName>
        <fullName evidence="2">Gluconate 2-dehydrogenase subunit 3 family protein</fullName>
        <ecNumber evidence="2">1.-.-.-</ecNumber>
    </submittedName>
</protein>
<reference evidence="2" key="1">
    <citation type="submission" date="2023-03" db="EMBL/GenBank/DDBJ databases">
        <title>Edaphobacter sp.</title>
        <authorList>
            <person name="Huber K.J."/>
            <person name="Papendorf J."/>
            <person name="Pilke C."/>
            <person name="Bunk B."/>
            <person name="Sproeer C."/>
            <person name="Pester M."/>
        </authorList>
    </citation>
    <scope>NUCLEOTIDE SEQUENCE</scope>
    <source>
        <strain evidence="2">DSM 109919</strain>
        <strain evidence="3">DSM 109920</strain>
    </source>
</reference>
<dbReference type="RefSeq" id="WP_348267168.1">
    <property type="nucleotide sequence ID" value="NZ_CP121194.1"/>
</dbReference>
<dbReference type="InterPro" id="IPR027056">
    <property type="entry name" value="Gluconate_2DH_su3"/>
</dbReference>
<dbReference type="GO" id="GO:0016491">
    <property type="term" value="F:oxidoreductase activity"/>
    <property type="evidence" value="ECO:0007669"/>
    <property type="project" value="UniProtKB-KW"/>
</dbReference>
<evidence type="ECO:0000313" key="2">
    <source>
        <dbReference type="EMBL" id="XBH09660.1"/>
    </source>
</evidence>
<dbReference type="Pfam" id="PF13618">
    <property type="entry name" value="Gluconate_2-dh3"/>
    <property type="match status" value="1"/>
</dbReference>
<dbReference type="EMBL" id="CP121194">
    <property type="protein sequence ID" value="XBH09660.1"/>
    <property type="molecule type" value="Genomic_DNA"/>
</dbReference>
<evidence type="ECO:0000256" key="1">
    <source>
        <dbReference type="SAM" id="MobiDB-lite"/>
    </source>
</evidence>
<organism evidence="2">
    <name type="scientific">Edaphobacter paludis</name>
    <dbReference type="NCBI Taxonomy" id="3035702"/>
    <lineage>
        <taxon>Bacteria</taxon>
        <taxon>Pseudomonadati</taxon>
        <taxon>Acidobacteriota</taxon>
        <taxon>Terriglobia</taxon>
        <taxon>Terriglobales</taxon>
        <taxon>Acidobacteriaceae</taxon>
        <taxon>Edaphobacter</taxon>
    </lineage>
</organism>
<evidence type="ECO:0000313" key="3">
    <source>
        <dbReference type="EMBL" id="XBH13046.1"/>
    </source>
</evidence>
<dbReference type="EMBL" id="CP121195">
    <property type="protein sequence ID" value="XBH13046.1"/>
    <property type="molecule type" value="Genomic_DNA"/>
</dbReference>
<accession>A0AAU7CX38</accession>
<dbReference type="AlphaFoldDB" id="A0AAU7CX38"/>
<name>A0AAU7CX38_9BACT</name>
<feature type="compositionally biased region" description="Basic and acidic residues" evidence="1">
    <location>
        <begin position="1"/>
        <end position="10"/>
    </location>
</feature>
<dbReference type="EC" id="1.-.-.-" evidence="2"/>
<proteinExistence type="predicted"/>